<keyword evidence="2" id="KW-1185">Reference proteome</keyword>
<dbReference type="Proteomes" id="UP000604046">
    <property type="component" value="Unassembled WGS sequence"/>
</dbReference>
<comment type="caution">
    <text evidence="1">The sequence shown here is derived from an EMBL/GenBank/DDBJ whole genome shotgun (WGS) entry which is preliminary data.</text>
</comment>
<dbReference type="EMBL" id="CAJNDS010002654">
    <property type="protein sequence ID" value="CAE7557282.1"/>
    <property type="molecule type" value="Genomic_DNA"/>
</dbReference>
<gene>
    <name evidence="1" type="primary">tea3</name>
    <name evidence="1" type="ORF">SNAT2548_LOCUS31355</name>
</gene>
<organism evidence="1 2">
    <name type="scientific">Symbiodinium natans</name>
    <dbReference type="NCBI Taxonomy" id="878477"/>
    <lineage>
        <taxon>Eukaryota</taxon>
        <taxon>Sar</taxon>
        <taxon>Alveolata</taxon>
        <taxon>Dinophyceae</taxon>
        <taxon>Suessiales</taxon>
        <taxon>Symbiodiniaceae</taxon>
        <taxon>Symbiodinium</taxon>
    </lineage>
</organism>
<protein>
    <submittedName>
        <fullName evidence="1">Tea3 protein</fullName>
    </submittedName>
</protein>
<evidence type="ECO:0000313" key="1">
    <source>
        <dbReference type="EMBL" id="CAE7557282.1"/>
    </source>
</evidence>
<dbReference type="AlphaFoldDB" id="A0A812U4W6"/>
<reference evidence="1" key="1">
    <citation type="submission" date="2021-02" db="EMBL/GenBank/DDBJ databases">
        <authorList>
            <person name="Dougan E. K."/>
            <person name="Rhodes N."/>
            <person name="Thang M."/>
            <person name="Chan C."/>
        </authorList>
    </citation>
    <scope>NUCLEOTIDE SEQUENCE</scope>
</reference>
<name>A0A812U4W6_9DINO</name>
<evidence type="ECO:0000313" key="2">
    <source>
        <dbReference type="Proteomes" id="UP000604046"/>
    </source>
</evidence>
<accession>A0A812U4W6</accession>
<dbReference type="OrthoDB" id="407696at2759"/>
<sequence length="462" mass="51623">MAVLAAAMLIAPKQVILSVLRSFPSGKPWPVFFFARGLLECSPDAVRHKVDWLRGLTTKEVLDALFARAHEADTRILVVHVDELAMLLSEKRLGYTDSDLKGFVNSLADYNCGQKPLGLVVPVITHTSPVNWDPKPTGIPLKHMNLGAFSFNQSLQFFEGINVTDLDSRRAISACGGHAALLAEMCSFMKRWSGGLGALLTCSRLELHRKAVKATGMSKEDIISLLNVILLQEVVSEGRILGYSQRGLILLERDDDRYCVSVPYPYLLNLLQLLDRPKRFEHLEWTGNTPAKNSWATKAFEALCAIRIAIEMKGFPYDSPCDPQSVATTFITDKQSRVCLAKKQNQAGVDAIGVHRDMMILLQCKYPEMDSTVQEWKEVEQFMNFIEKTGVNWTKSAGCNQIRAIFATGRAPRDYTSKRPTELEVDGVHISYTVYAKTENRKGCAIRTMPISTWIPASIMCF</sequence>
<proteinExistence type="predicted"/>